<dbReference type="InterPro" id="IPR011009">
    <property type="entry name" value="Kinase-like_dom_sf"/>
</dbReference>
<reference evidence="8 9" key="2">
    <citation type="submission" date="2025-04" db="UniProtKB">
        <authorList>
            <consortium name="RefSeq"/>
        </authorList>
    </citation>
    <scope>IDENTIFICATION</scope>
</reference>
<dbReference type="PRINTS" id="PR00109">
    <property type="entry name" value="TYRKINASE"/>
</dbReference>
<dbReference type="PANTHER" id="PTHR24416:SF631">
    <property type="entry name" value="SERINE_THREONINE_TYROSINE KINASE 1"/>
    <property type="match status" value="1"/>
</dbReference>
<proteinExistence type="predicted"/>
<dbReference type="STRING" id="144197.ENSSPAP00000019406"/>
<dbReference type="GO" id="GO:0005524">
    <property type="term" value="F:ATP binding"/>
    <property type="evidence" value="ECO:0007669"/>
    <property type="project" value="UniProtKB-KW"/>
</dbReference>
<evidence type="ECO:0000256" key="4">
    <source>
        <dbReference type="SAM" id="Phobius"/>
    </source>
</evidence>
<dbReference type="Proteomes" id="UP000694891">
    <property type="component" value="Unplaced"/>
</dbReference>
<evidence type="ECO:0000313" key="8">
    <source>
        <dbReference type="RefSeq" id="XP_008300306.1"/>
    </source>
</evidence>
<dbReference type="CTD" id="324714"/>
<reference evidence="6" key="1">
    <citation type="submission" date="2023-09" db="UniProtKB">
        <authorList>
            <consortium name="Ensembl"/>
        </authorList>
    </citation>
    <scope>IDENTIFICATION</scope>
</reference>
<dbReference type="RefSeq" id="XP_008300306.1">
    <property type="nucleotide sequence ID" value="XM_008302084.1"/>
</dbReference>
<dbReference type="InterPro" id="IPR001245">
    <property type="entry name" value="Ser-Thr/Tyr_kinase_cat_dom"/>
</dbReference>
<evidence type="ECO:0000256" key="3">
    <source>
        <dbReference type="SAM" id="MobiDB-lite"/>
    </source>
</evidence>
<dbReference type="InterPro" id="IPR000719">
    <property type="entry name" value="Prot_kinase_dom"/>
</dbReference>
<dbReference type="RefSeq" id="XP_008300308.1">
    <property type="nucleotide sequence ID" value="XM_008302086.1"/>
</dbReference>
<protein>
    <submittedName>
        <fullName evidence="6 8">Tyrosine-protein kinase STYK1-like</fullName>
    </submittedName>
</protein>
<sequence length="450" mass="50460">MSSPSGSDSRCQPGDTICEIRVYEQEVIVVPIFLLSSFLVTLVFILLLRFCPEKVDRIRPNASKSTPRRVLQGIDAPPGLNVLEHESIALDTPSSYSTFHPPNTYQSKRLSTPVSLPSGPPPQQQPFTPSFTPVVQPRELPRQRLPESFNLVTPLPVAFSLRSDSAVSLYRARMDNRNVVLRVLNDSADASERHSFLGFASFLAQLGPHPFLPELLGVVSLRAPLVTVVEELENRDLLSYLWRCRQEKVDPPCEMTERRIFTMAQQVASALEFLHNKDLLHGNLRARSVLVSREFTAKLWGLHGVYSRKNQDSTQRDDPSMKKWQAPELLVRRPAGHSSDIWSFGILLYEMASLGEAPFAEISVNELLQFHQRGKTLKKPANCSNTLYAVMKACCQWKDQDRPTLAEVSRKLVSGEKSAADKVLKASGPVNIEQYLQEAGYGEANSYTVF</sequence>
<feature type="region of interest" description="Disordered" evidence="3">
    <location>
        <begin position="93"/>
        <end position="132"/>
    </location>
</feature>
<evidence type="ECO:0000313" key="7">
    <source>
        <dbReference type="Proteomes" id="UP000694891"/>
    </source>
</evidence>
<keyword evidence="4" id="KW-0812">Transmembrane</keyword>
<accession>A0A3B5AG69</accession>
<feature type="transmembrane region" description="Helical" evidence="4">
    <location>
        <begin position="28"/>
        <end position="50"/>
    </location>
</feature>
<keyword evidence="2" id="KW-0067">ATP-binding</keyword>
<evidence type="ECO:0000256" key="2">
    <source>
        <dbReference type="ARBA" id="ARBA00022840"/>
    </source>
</evidence>
<dbReference type="GeneTree" id="ENSGT00940000157871"/>
<dbReference type="RefSeq" id="XP_008300307.1">
    <property type="nucleotide sequence ID" value="XM_008302085.1"/>
</dbReference>
<dbReference type="SUPFAM" id="SSF56112">
    <property type="entry name" value="Protein kinase-like (PK-like)"/>
    <property type="match status" value="1"/>
</dbReference>
<feature type="compositionally biased region" description="Polar residues" evidence="3">
    <location>
        <begin position="93"/>
        <end position="109"/>
    </location>
</feature>
<dbReference type="AlphaFoldDB" id="A0A3B5AG69"/>
<evidence type="ECO:0000259" key="5">
    <source>
        <dbReference type="PROSITE" id="PS50011"/>
    </source>
</evidence>
<organism evidence="6">
    <name type="scientific">Stegastes partitus</name>
    <name type="common">bicolor damselfish</name>
    <dbReference type="NCBI Taxonomy" id="144197"/>
    <lineage>
        <taxon>Eukaryota</taxon>
        <taxon>Metazoa</taxon>
        <taxon>Chordata</taxon>
        <taxon>Craniata</taxon>
        <taxon>Vertebrata</taxon>
        <taxon>Euteleostomi</taxon>
        <taxon>Actinopterygii</taxon>
        <taxon>Neopterygii</taxon>
        <taxon>Teleostei</taxon>
        <taxon>Neoteleostei</taxon>
        <taxon>Acanthomorphata</taxon>
        <taxon>Ovalentaria</taxon>
        <taxon>Pomacentridae</taxon>
        <taxon>Stegastes</taxon>
    </lineage>
</organism>
<keyword evidence="4" id="KW-1133">Transmembrane helix</keyword>
<dbReference type="Gene3D" id="1.10.510.10">
    <property type="entry name" value="Transferase(Phosphotransferase) domain 1"/>
    <property type="match status" value="1"/>
</dbReference>
<feature type="domain" description="Protein kinase" evidence="5">
    <location>
        <begin position="155"/>
        <end position="413"/>
    </location>
</feature>
<dbReference type="InterPro" id="IPR050122">
    <property type="entry name" value="RTK"/>
</dbReference>
<gene>
    <name evidence="8 9 10" type="primary">LOC103372437</name>
</gene>
<evidence type="ECO:0000313" key="10">
    <source>
        <dbReference type="RefSeq" id="XP_008300308.1"/>
    </source>
</evidence>
<dbReference type="PANTHER" id="PTHR24416">
    <property type="entry name" value="TYROSINE-PROTEIN KINASE RECEPTOR"/>
    <property type="match status" value="1"/>
</dbReference>
<dbReference type="GO" id="GO:0007169">
    <property type="term" value="P:cell surface receptor protein tyrosine kinase signaling pathway"/>
    <property type="evidence" value="ECO:0007669"/>
    <property type="project" value="TreeGrafter"/>
</dbReference>
<dbReference type="OrthoDB" id="4062651at2759"/>
<keyword evidence="1" id="KW-0547">Nucleotide-binding</keyword>
<evidence type="ECO:0000256" key="1">
    <source>
        <dbReference type="ARBA" id="ARBA00022741"/>
    </source>
</evidence>
<dbReference type="Ensembl" id="ENSSPAT00000019700.1">
    <property type="protein sequence ID" value="ENSSPAP00000019406.1"/>
    <property type="gene ID" value="ENSSPAG00000014648.1"/>
</dbReference>
<keyword evidence="4" id="KW-0472">Membrane</keyword>
<dbReference type="PROSITE" id="PS50011">
    <property type="entry name" value="PROTEIN_KINASE_DOM"/>
    <property type="match status" value="1"/>
</dbReference>
<name>A0A3B5AG69_9TELE</name>
<dbReference type="Pfam" id="PF07714">
    <property type="entry name" value="PK_Tyr_Ser-Thr"/>
    <property type="match status" value="1"/>
</dbReference>
<keyword evidence="7" id="KW-1185">Reference proteome</keyword>
<evidence type="ECO:0000313" key="6">
    <source>
        <dbReference type="Ensembl" id="ENSSPAP00000019406.1"/>
    </source>
</evidence>
<evidence type="ECO:0000313" key="9">
    <source>
        <dbReference type="RefSeq" id="XP_008300307.1"/>
    </source>
</evidence>
<dbReference type="GO" id="GO:0004714">
    <property type="term" value="F:transmembrane receptor protein tyrosine kinase activity"/>
    <property type="evidence" value="ECO:0007669"/>
    <property type="project" value="TreeGrafter"/>
</dbReference>
<dbReference type="GO" id="GO:0043235">
    <property type="term" value="C:receptor complex"/>
    <property type="evidence" value="ECO:0007669"/>
    <property type="project" value="TreeGrafter"/>
</dbReference>
<dbReference type="GO" id="GO:0005886">
    <property type="term" value="C:plasma membrane"/>
    <property type="evidence" value="ECO:0007669"/>
    <property type="project" value="TreeGrafter"/>
</dbReference>